<dbReference type="EMBL" id="AFUV01000008">
    <property type="protein sequence ID" value="EGV06239.1"/>
    <property type="molecule type" value="Genomic_DNA"/>
</dbReference>
<evidence type="ECO:0000256" key="1">
    <source>
        <dbReference type="ARBA" id="ARBA00004141"/>
    </source>
</evidence>
<feature type="transmembrane region" description="Helical" evidence="6">
    <location>
        <begin position="12"/>
        <end position="32"/>
    </location>
</feature>
<reference evidence="7 8" key="1">
    <citation type="submission" date="2011-07" db="EMBL/GenBank/DDBJ databases">
        <authorList>
            <person name="Harkins D.M."/>
            <person name="Madupu R."/>
            <person name="Durkin A.S."/>
            <person name="Torralba M."/>
            <person name="Methe B."/>
            <person name="Sutton G.G."/>
            <person name="Nelson K.E."/>
        </authorList>
    </citation>
    <scope>NUCLEOTIDE SEQUENCE [LARGE SCALE GENOMIC DNA]</scope>
    <source>
        <strain evidence="7 8">HK 85</strain>
    </source>
</reference>
<evidence type="ECO:0000313" key="8">
    <source>
        <dbReference type="Proteomes" id="UP000006235"/>
    </source>
</evidence>
<gene>
    <name evidence="7" type="ORF">HMPREF9952_0046</name>
</gene>
<evidence type="ECO:0000313" key="7">
    <source>
        <dbReference type="EMBL" id="EGV06239.1"/>
    </source>
</evidence>
<feature type="transmembrane region" description="Helical" evidence="6">
    <location>
        <begin position="95"/>
        <end position="114"/>
    </location>
</feature>
<evidence type="ECO:0000256" key="4">
    <source>
        <dbReference type="ARBA" id="ARBA00022989"/>
    </source>
</evidence>
<keyword evidence="4 6" id="KW-1133">Transmembrane helix</keyword>
<name>F9Q839_9PAST</name>
<comment type="similarity">
    <text evidence="2">Belongs to the SLC13A/DASS transporter (TC 2.A.47) family. DIT1 subfamily.</text>
</comment>
<feature type="transmembrane region" description="Helical" evidence="6">
    <location>
        <begin position="38"/>
        <end position="58"/>
    </location>
</feature>
<evidence type="ECO:0000256" key="6">
    <source>
        <dbReference type="SAM" id="Phobius"/>
    </source>
</evidence>
<dbReference type="InterPro" id="IPR030676">
    <property type="entry name" value="CitT-rel"/>
</dbReference>
<dbReference type="AlphaFoldDB" id="F9Q839"/>
<keyword evidence="5 6" id="KW-0472">Membrane</keyword>
<dbReference type="GO" id="GO:0016020">
    <property type="term" value="C:membrane"/>
    <property type="evidence" value="ECO:0007669"/>
    <property type="project" value="UniProtKB-SubCell"/>
</dbReference>
<dbReference type="InterPro" id="IPR001898">
    <property type="entry name" value="SLC13A/DASS"/>
</dbReference>
<dbReference type="Pfam" id="PF00939">
    <property type="entry name" value="Na_sulph_symp"/>
    <property type="match status" value="1"/>
</dbReference>
<accession>F9Q839</accession>
<organism evidence="7 8">
    <name type="scientific">Haemophilus pittmaniae HK 85</name>
    <dbReference type="NCBI Taxonomy" id="1035188"/>
    <lineage>
        <taxon>Bacteria</taxon>
        <taxon>Pseudomonadati</taxon>
        <taxon>Pseudomonadota</taxon>
        <taxon>Gammaproteobacteria</taxon>
        <taxon>Pasteurellales</taxon>
        <taxon>Pasteurellaceae</taxon>
        <taxon>Haemophilus</taxon>
    </lineage>
</organism>
<evidence type="ECO:0000256" key="5">
    <source>
        <dbReference type="ARBA" id="ARBA00023136"/>
    </source>
</evidence>
<evidence type="ECO:0000256" key="3">
    <source>
        <dbReference type="ARBA" id="ARBA00022692"/>
    </source>
</evidence>
<comment type="subcellular location">
    <subcellularLocation>
        <location evidence="1">Membrane</location>
        <topology evidence="1">Multi-pass membrane protein</topology>
    </subcellularLocation>
</comment>
<keyword evidence="3 6" id="KW-0812">Transmembrane</keyword>
<protein>
    <submittedName>
        <fullName evidence="7">Sodium:sulfate symporter transmembrane region domain protein</fullName>
    </submittedName>
</protein>
<dbReference type="PANTHER" id="PTHR42826">
    <property type="entry name" value="DICARBOXYLATE TRANSPORTER 2.1, CHLOROPLASTIC"/>
    <property type="match status" value="1"/>
</dbReference>
<feature type="transmembrane region" description="Helical" evidence="6">
    <location>
        <begin position="65"/>
        <end position="83"/>
    </location>
</feature>
<comment type="caution">
    <text evidence="7">The sequence shown here is derived from an EMBL/GenBank/DDBJ whole genome shotgun (WGS) entry which is preliminary data.</text>
</comment>
<dbReference type="STRING" id="1035188.HMPREF9952_0046"/>
<dbReference type="GO" id="GO:0022857">
    <property type="term" value="F:transmembrane transporter activity"/>
    <property type="evidence" value="ECO:0007669"/>
    <property type="project" value="InterPro"/>
</dbReference>
<evidence type="ECO:0000256" key="2">
    <source>
        <dbReference type="ARBA" id="ARBA00007349"/>
    </source>
</evidence>
<proteinExistence type="inferred from homology"/>
<dbReference type="Proteomes" id="UP000006235">
    <property type="component" value="Unassembled WGS sequence"/>
</dbReference>
<sequence length="133" mass="14051">MESKIPAVEVKLNFKWQGLLIAVAIGLLIWAIPTPEGLSARAWGMLALFVATIVAIIAKAMPMGAATLVALVISGLTGLTPISPKQGEVGMLSGFANSTIWLIAIAMFLSRAVIKTGLGKRIALYFVARFGKK</sequence>